<dbReference type="InterPro" id="IPR011990">
    <property type="entry name" value="TPR-like_helical_dom_sf"/>
</dbReference>
<feature type="non-terminal residue" evidence="2">
    <location>
        <position position="1"/>
    </location>
</feature>
<keyword evidence="1" id="KW-0812">Transmembrane</keyword>
<comment type="caution">
    <text evidence="2">The sequence shown here is derived from an EMBL/GenBank/DDBJ whole genome shotgun (WGS) entry which is preliminary data.</text>
</comment>
<proteinExistence type="predicted"/>
<dbReference type="Gene3D" id="1.25.40.10">
    <property type="entry name" value="Tetratricopeptide repeat domain"/>
    <property type="match status" value="1"/>
</dbReference>
<protein>
    <submittedName>
        <fullName evidence="2">Uncharacterized protein</fullName>
    </submittedName>
</protein>
<keyword evidence="1" id="KW-0472">Membrane</keyword>
<dbReference type="EMBL" id="JAGKQM010000003">
    <property type="protein sequence ID" value="KAH0933342.1"/>
    <property type="molecule type" value="Genomic_DNA"/>
</dbReference>
<dbReference type="Proteomes" id="UP000824890">
    <property type="component" value="Unassembled WGS sequence"/>
</dbReference>
<reference evidence="2 3" key="1">
    <citation type="submission" date="2021-05" db="EMBL/GenBank/DDBJ databases">
        <title>Genome Assembly of Synthetic Allotetraploid Brassica napus Reveals Homoeologous Exchanges between Subgenomes.</title>
        <authorList>
            <person name="Davis J.T."/>
        </authorList>
    </citation>
    <scope>NUCLEOTIDE SEQUENCE [LARGE SCALE GENOMIC DNA]</scope>
    <source>
        <strain evidence="3">cv. Da-Ae</strain>
        <tissue evidence="2">Seedling</tissue>
    </source>
</reference>
<feature type="transmembrane region" description="Helical" evidence="1">
    <location>
        <begin position="81"/>
        <end position="101"/>
    </location>
</feature>
<name>A0ABQ8DVA9_BRANA</name>
<evidence type="ECO:0000313" key="2">
    <source>
        <dbReference type="EMBL" id="KAH0933342.1"/>
    </source>
</evidence>
<evidence type="ECO:0000313" key="3">
    <source>
        <dbReference type="Proteomes" id="UP000824890"/>
    </source>
</evidence>
<accession>A0ABQ8DVA9</accession>
<evidence type="ECO:0000256" key="1">
    <source>
        <dbReference type="SAM" id="Phobius"/>
    </source>
</evidence>
<dbReference type="SUPFAM" id="SSF48452">
    <property type="entry name" value="TPR-like"/>
    <property type="match status" value="1"/>
</dbReference>
<keyword evidence="3" id="KW-1185">Reference proteome</keyword>
<keyword evidence="1" id="KW-1133">Transmembrane helix</keyword>
<sequence>EKRNAGLAVGVSSMKSGERALACILAGNWDMGKMGTFLFQMFLYGGLDWCSRQKEEGRWTGTICLKRINWRRLCNSMKWPLPTWGTILCFSCMGSTMIWLWQSKTHATYINMAACLIKLKRYDEAIGHCNIVLTEEEKVI</sequence>
<organism evidence="2 3">
    <name type="scientific">Brassica napus</name>
    <name type="common">Rape</name>
    <dbReference type="NCBI Taxonomy" id="3708"/>
    <lineage>
        <taxon>Eukaryota</taxon>
        <taxon>Viridiplantae</taxon>
        <taxon>Streptophyta</taxon>
        <taxon>Embryophyta</taxon>
        <taxon>Tracheophyta</taxon>
        <taxon>Spermatophyta</taxon>
        <taxon>Magnoliopsida</taxon>
        <taxon>eudicotyledons</taxon>
        <taxon>Gunneridae</taxon>
        <taxon>Pentapetalae</taxon>
        <taxon>rosids</taxon>
        <taxon>malvids</taxon>
        <taxon>Brassicales</taxon>
        <taxon>Brassicaceae</taxon>
        <taxon>Brassiceae</taxon>
        <taxon>Brassica</taxon>
    </lineage>
</organism>
<gene>
    <name evidence="2" type="ORF">HID58_010459</name>
</gene>